<comment type="caution">
    <text evidence="2">The sequence shown here is derived from an EMBL/GenBank/DDBJ whole genome shotgun (WGS) entry which is preliminary data.</text>
</comment>
<dbReference type="EMBL" id="JAPFFF010000017">
    <property type="protein sequence ID" value="KAK8863978.1"/>
    <property type="molecule type" value="Genomic_DNA"/>
</dbReference>
<proteinExistence type="predicted"/>
<protein>
    <submittedName>
        <fullName evidence="2">Uncharacterized protein</fullName>
    </submittedName>
</protein>
<reference evidence="2 3" key="1">
    <citation type="submission" date="2024-04" db="EMBL/GenBank/DDBJ databases">
        <title>Tritrichomonas musculus Genome.</title>
        <authorList>
            <person name="Alves-Ferreira E."/>
            <person name="Grigg M."/>
            <person name="Lorenzi H."/>
            <person name="Galac M."/>
        </authorList>
    </citation>
    <scope>NUCLEOTIDE SEQUENCE [LARGE SCALE GENOMIC DNA]</scope>
    <source>
        <strain evidence="2 3">EAF2021</strain>
    </source>
</reference>
<sequence length="59" mass="6711">MHFALQSLQLWLDLGEELNEILPSPSTTESEDDQKPPQKVNENKSFFEISSDSSEESNN</sequence>
<name>A0ABR2IMA2_9EUKA</name>
<feature type="region of interest" description="Disordered" evidence="1">
    <location>
        <begin position="22"/>
        <end position="59"/>
    </location>
</feature>
<evidence type="ECO:0000256" key="1">
    <source>
        <dbReference type="SAM" id="MobiDB-lite"/>
    </source>
</evidence>
<accession>A0ABR2IMA2</accession>
<keyword evidence="3" id="KW-1185">Reference proteome</keyword>
<evidence type="ECO:0000313" key="3">
    <source>
        <dbReference type="Proteomes" id="UP001470230"/>
    </source>
</evidence>
<organism evidence="2 3">
    <name type="scientific">Tritrichomonas musculus</name>
    <dbReference type="NCBI Taxonomy" id="1915356"/>
    <lineage>
        <taxon>Eukaryota</taxon>
        <taxon>Metamonada</taxon>
        <taxon>Parabasalia</taxon>
        <taxon>Tritrichomonadida</taxon>
        <taxon>Tritrichomonadidae</taxon>
        <taxon>Tritrichomonas</taxon>
    </lineage>
</organism>
<dbReference type="Proteomes" id="UP001470230">
    <property type="component" value="Unassembled WGS sequence"/>
</dbReference>
<gene>
    <name evidence="2" type="ORF">M9Y10_011672</name>
</gene>
<evidence type="ECO:0000313" key="2">
    <source>
        <dbReference type="EMBL" id="KAK8863978.1"/>
    </source>
</evidence>